<protein>
    <submittedName>
        <fullName evidence="3">Uncharacterized protein</fullName>
    </submittedName>
</protein>
<dbReference type="RefSeq" id="WP_136334745.1">
    <property type="nucleotide sequence ID" value="NZ_QXMP01000001.1"/>
</dbReference>
<keyword evidence="2" id="KW-1133">Transmembrane helix</keyword>
<feature type="transmembrane region" description="Helical" evidence="2">
    <location>
        <begin position="6"/>
        <end position="26"/>
    </location>
</feature>
<evidence type="ECO:0000313" key="4">
    <source>
        <dbReference type="Proteomes" id="UP000305939"/>
    </source>
</evidence>
<accession>A0A4S3M3D8</accession>
<gene>
    <name evidence="3" type="ORF">E7Z59_02680</name>
</gene>
<evidence type="ECO:0000313" key="3">
    <source>
        <dbReference type="EMBL" id="THD69255.1"/>
    </source>
</evidence>
<keyword evidence="2" id="KW-0472">Membrane</keyword>
<feature type="coiled-coil region" evidence="1">
    <location>
        <begin position="32"/>
        <end position="59"/>
    </location>
</feature>
<evidence type="ECO:0000256" key="2">
    <source>
        <dbReference type="SAM" id="Phobius"/>
    </source>
</evidence>
<keyword evidence="2" id="KW-0812">Transmembrane</keyword>
<dbReference type="AlphaFoldDB" id="A0A4S3M3D8"/>
<name>A0A4S3M3D8_9FLAO</name>
<keyword evidence="1" id="KW-0175">Coiled coil</keyword>
<reference evidence="3 4" key="1">
    <citation type="submission" date="2019-04" db="EMBL/GenBank/DDBJ databases">
        <title>Draft genome sequence of Robertkochia marina CC-AMO-30D.</title>
        <authorList>
            <person name="Hameed A."/>
            <person name="Lin S.-Y."/>
            <person name="Shahina M."/>
            <person name="Lai W.-A."/>
            <person name="Young C.-C."/>
        </authorList>
    </citation>
    <scope>NUCLEOTIDE SEQUENCE [LARGE SCALE GENOMIC DNA]</scope>
    <source>
        <strain evidence="3 4">CC-AMO-30D</strain>
    </source>
</reference>
<organism evidence="3 4">
    <name type="scientific">Robertkochia marina</name>
    <dbReference type="NCBI Taxonomy" id="1227945"/>
    <lineage>
        <taxon>Bacteria</taxon>
        <taxon>Pseudomonadati</taxon>
        <taxon>Bacteroidota</taxon>
        <taxon>Flavobacteriia</taxon>
        <taxon>Flavobacteriales</taxon>
        <taxon>Flavobacteriaceae</taxon>
        <taxon>Robertkochia</taxon>
    </lineage>
</organism>
<dbReference type="EMBL" id="SSMC01000001">
    <property type="protein sequence ID" value="THD69255.1"/>
    <property type="molecule type" value="Genomic_DNA"/>
</dbReference>
<evidence type="ECO:0000256" key="1">
    <source>
        <dbReference type="SAM" id="Coils"/>
    </source>
</evidence>
<sequence length="74" mass="8552">MSKHNLTYFVIGGFLLYGILSGLILFSYHTRTEALLEEQERLSESNKELNEKYENLLQVVNKTQEPLESGSEEE</sequence>
<proteinExistence type="predicted"/>
<comment type="caution">
    <text evidence="3">The sequence shown here is derived from an EMBL/GenBank/DDBJ whole genome shotgun (WGS) entry which is preliminary data.</text>
</comment>
<dbReference type="Proteomes" id="UP000305939">
    <property type="component" value="Unassembled WGS sequence"/>
</dbReference>
<keyword evidence="4" id="KW-1185">Reference proteome</keyword>